<dbReference type="CDD" id="cd01949">
    <property type="entry name" value="GGDEF"/>
    <property type="match status" value="1"/>
</dbReference>
<dbReference type="PANTHER" id="PTHR33121">
    <property type="entry name" value="CYCLIC DI-GMP PHOSPHODIESTERASE PDEF"/>
    <property type="match status" value="1"/>
</dbReference>
<dbReference type="OrthoDB" id="9804951at2"/>
<dbReference type="SMART" id="SM00304">
    <property type="entry name" value="HAMP"/>
    <property type="match status" value="1"/>
</dbReference>
<dbReference type="PROSITE" id="PS50883">
    <property type="entry name" value="EAL"/>
    <property type="match status" value="1"/>
</dbReference>
<reference evidence="6 7" key="1">
    <citation type="submission" date="2014-08" db="EMBL/GenBank/DDBJ databases">
        <title>Genomic and Phenotypic Diversity of Colwellia psychrerythraea strains from Disparate Marine Basins.</title>
        <authorList>
            <person name="Techtmann S.M."/>
            <person name="Stelling S.C."/>
            <person name="Utturkar S.M."/>
            <person name="Alshibli N."/>
            <person name="Harris A."/>
            <person name="Brown S.D."/>
            <person name="Hazen T.C."/>
        </authorList>
    </citation>
    <scope>NUCLEOTIDE SEQUENCE [LARGE SCALE GENOMIC DNA]</scope>
    <source>
        <strain evidence="6 7">ND2E</strain>
    </source>
</reference>
<name>A0A099K9L6_COLPS</name>
<evidence type="ECO:0000313" key="7">
    <source>
        <dbReference type="Proteomes" id="UP000029843"/>
    </source>
</evidence>
<dbReference type="GO" id="GO:0007165">
    <property type="term" value="P:signal transduction"/>
    <property type="evidence" value="ECO:0007669"/>
    <property type="project" value="InterPro"/>
</dbReference>
<dbReference type="RefSeq" id="WP_033095445.1">
    <property type="nucleotide sequence ID" value="NZ_JQED01000055.1"/>
</dbReference>
<dbReference type="PROSITE" id="PS50887">
    <property type="entry name" value="GGDEF"/>
    <property type="match status" value="1"/>
</dbReference>
<dbReference type="PATRIC" id="fig|28229.4.peg.3852"/>
<dbReference type="Gene3D" id="3.30.70.270">
    <property type="match status" value="1"/>
</dbReference>
<dbReference type="PROSITE" id="PS50885">
    <property type="entry name" value="HAMP"/>
    <property type="match status" value="1"/>
</dbReference>
<evidence type="ECO:0000313" key="6">
    <source>
        <dbReference type="EMBL" id="KGJ86965.1"/>
    </source>
</evidence>
<dbReference type="EC" id="3.1.4.52" evidence="1"/>
<dbReference type="InterPro" id="IPR029150">
    <property type="entry name" value="dCache_3"/>
</dbReference>
<dbReference type="InterPro" id="IPR001633">
    <property type="entry name" value="EAL_dom"/>
</dbReference>
<dbReference type="Proteomes" id="UP000029843">
    <property type="component" value="Unassembled WGS sequence"/>
</dbReference>
<evidence type="ECO:0000259" key="4">
    <source>
        <dbReference type="PROSITE" id="PS50885"/>
    </source>
</evidence>
<dbReference type="InterPro" id="IPR043128">
    <property type="entry name" value="Rev_trsase/Diguanyl_cyclase"/>
</dbReference>
<dbReference type="InterPro" id="IPR003660">
    <property type="entry name" value="HAMP_dom"/>
</dbReference>
<dbReference type="Pfam" id="PF00672">
    <property type="entry name" value="HAMP"/>
    <property type="match status" value="1"/>
</dbReference>
<dbReference type="Pfam" id="PF14827">
    <property type="entry name" value="dCache_3"/>
    <property type="match status" value="1"/>
</dbReference>
<feature type="domain" description="HAMP" evidence="4">
    <location>
        <begin position="297"/>
        <end position="349"/>
    </location>
</feature>
<sequence length="782" mass="88582" precursor="true">MKSLQNKIFLLFVILLIMVQAIAFWTLYSEKKNLEAAEINNRLMTAKTIFTEIFDRRLTYLSTFAETVAKDYGLKEVFNEDTRSLLFALNNHRKRIDADLAMTISSEGIINGQLQRHFVNGKGKIRQGAERNSAFRFNEWLETGQAAHLYMIDDALYQLSLSPVTVGAKTLGWIAFGFEIDERLADEFKNITGLNTDFVIKNDDSWQLISIAQSHNSDESYNKLLKLAVQVIENKTPDQYIATHTLITEFDEQEFGVAMHGLRANFVALLQEQWWKLLFLAALTLLLSLTSAYFIAGSISKPIKRLVAQAKVIASGDYQQKVTLKDKNEIGQLADEFNQMQAAVLQREEAITHRADHDPLTDLPNRNKLNKTLNKLIEQQQNFLVLHLNLSRLKDVNDTLGHDVGDEVIKALASRLHNLCQMNSFKALAHLGADEFILLVEHLKVEEAIYQLRAELEPTVDYQGISLQLQVRVGVSAYPEHAIDDKSLLQMADTALNSTREKGKLVQVYHPDLDVNTVERLSLINDLKQAIPAGELELHFQPKMCLKTNTITHAEALVRWQHPTLGMVPPDNFIHIAEQTGQIKALTRWVFVTALTQYNAWQKQGIDLNIAINVSAENLKENDFHHFICQSIMAAKVPAEKITLEVTESSVVEDPEAAIKILAEFKNHGMKISIDDYGTGYSSLAQLKQLPVHELKIDKSFIQHLEHDEDDQIIVRSTIELAHNMGLHVVAEGIEDEFALNWLANHDCELAQGYYISKPKPAVELTPWLLAQLNKKNVKEMV</sequence>
<dbReference type="SUPFAM" id="SSF55073">
    <property type="entry name" value="Nucleotide cyclase"/>
    <property type="match status" value="1"/>
</dbReference>
<dbReference type="PANTHER" id="PTHR33121:SF71">
    <property type="entry name" value="OXYGEN SENSOR PROTEIN DOSP"/>
    <property type="match status" value="1"/>
</dbReference>
<proteinExistence type="predicted"/>
<dbReference type="SUPFAM" id="SSF158472">
    <property type="entry name" value="HAMP domain-like"/>
    <property type="match status" value="1"/>
</dbReference>
<dbReference type="EMBL" id="JQED01000055">
    <property type="protein sequence ID" value="KGJ86965.1"/>
    <property type="molecule type" value="Genomic_DNA"/>
</dbReference>
<evidence type="ECO:0000256" key="2">
    <source>
        <dbReference type="ARBA" id="ARBA00022636"/>
    </source>
</evidence>
<dbReference type="AlphaFoldDB" id="A0A099K9L6"/>
<dbReference type="InterPro" id="IPR029787">
    <property type="entry name" value="Nucleotide_cyclase"/>
</dbReference>
<evidence type="ECO:0000256" key="1">
    <source>
        <dbReference type="ARBA" id="ARBA00012282"/>
    </source>
</evidence>
<dbReference type="Pfam" id="PF00990">
    <property type="entry name" value="GGDEF"/>
    <property type="match status" value="1"/>
</dbReference>
<keyword evidence="2" id="KW-0973">c-di-GMP</keyword>
<dbReference type="Gene3D" id="6.10.340.10">
    <property type="match status" value="1"/>
</dbReference>
<evidence type="ECO:0000259" key="5">
    <source>
        <dbReference type="PROSITE" id="PS50887"/>
    </source>
</evidence>
<comment type="caution">
    <text evidence="6">The sequence shown here is derived from an EMBL/GenBank/DDBJ whole genome shotgun (WGS) entry which is preliminary data.</text>
</comment>
<dbReference type="GO" id="GO:0016020">
    <property type="term" value="C:membrane"/>
    <property type="evidence" value="ECO:0007669"/>
    <property type="project" value="InterPro"/>
</dbReference>
<dbReference type="Pfam" id="PF00563">
    <property type="entry name" value="EAL"/>
    <property type="match status" value="1"/>
</dbReference>
<dbReference type="InterPro" id="IPR050706">
    <property type="entry name" value="Cyclic-di-GMP_PDE-like"/>
</dbReference>
<dbReference type="SMART" id="SM00052">
    <property type="entry name" value="EAL"/>
    <property type="match status" value="1"/>
</dbReference>
<dbReference type="InterPro" id="IPR000160">
    <property type="entry name" value="GGDEF_dom"/>
</dbReference>
<dbReference type="CDD" id="cd01948">
    <property type="entry name" value="EAL"/>
    <property type="match status" value="1"/>
</dbReference>
<gene>
    <name evidence="6" type="ORF">ND2E_0372</name>
</gene>
<dbReference type="Gene3D" id="3.20.20.450">
    <property type="entry name" value="EAL domain"/>
    <property type="match status" value="1"/>
</dbReference>
<protein>
    <recommendedName>
        <fullName evidence="1">cyclic-guanylate-specific phosphodiesterase</fullName>
        <ecNumber evidence="1">3.1.4.52</ecNumber>
    </recommendedName>
</protein>
<organism evidence="6 7">
    <name type="scientific">Colwellia psychrerythraea</name>
    <name type="common">Vibrio psychroerythus</name>
    <dbReference type="NCBI Taxonomy" id="28229"/>
    <lineage>
        <taxon>Bacteria</taxon>
        <taxon>Pseudomonadati</taxon>
        <taxon>Pseudomonadota</taxon>
        <taxon>Gammaproteobacteria</taxon>
        <taxon>Alteromonadales</taxon>
        <taxon>Colwelliaceae</taxon>
        <taxon>Colwellia</taxon>
    </lineage>
</organism>
<dbReference type="FunFam" id="3.20.20.450:FF:000001">
    <property type="entry name" value="Cyclic di-GMP phosphodiesterase yahA"/>
    <property type="match status" value="1"/>
</dbReference>
<dbReference type="NCBIfam" id="TIGR00254">
    <property type="entry name" value="GGDEF"/>
    <property type="match status" value="1"/>
</dbReference>
<accession>A0A099K9L6</accession>
<dbReference type="SUPFAM" id="SSF141868">
    <property type="entry name" value="EAL domain-like"/>
    <property type="match status" value="1"/>
</dbReference>
<feature type="domain" description="EAL" evidence="3">
    <location>
        <begin position="520"/>
        <end position="773"/>
    </location>
</feature>
<evidence type="ECO:0000259" key="3">
    <source>
        <dbReference type="PROSITE" id="PS50883"/>
    </source>
</evidence>
<dbReference type="GO" id="GO:0071111">
    <property type="term" value="F:cyclic-guanylate-specific phosphodiesterase activity"/>
    <property type="evidence" value="ECO:0007669"/>
    <property type="project" value="UniProtKB-EC"/>
</dbReference>
<feature type="domain" description="GGDEF" evidence="5">
    <location>
        <begin position="381"/>
        <end position="511"/>
    </location>
</feature>
<dbReference type="InterPro" id="IPR035919">
    <property type="entry name" value="EAL_sf"/>
</dbReference>
<dbReference type="CDD" id="cd06225">
    <property type="entry name" value="HAMP"/>
    <property type="match status" value="1"/>
</dbReference>
<dbReference type="SMART" id="SM00267">
    <property type="entry name" value="GGDEF"/>
    <property type="match status" value="1"/>
</dbReference>